<dbReference type="CDD" id="cd02980">
    <property type="entry name" value="TRX_Fd_family"/>
    <property type="match status" value="1"/>
</dbReference>
<dbReference type="STRING" id="1128970.SAMN04487935_2533"/>
<dbReference type="SUPFAM" id="SSF52833">
    <property type="entry name" value="Thioredoxin-like"/>
    <property type="match status" value="1"/>
</dbReference>
<dbReference type="Pfam" id="PF01257">
    <property type="entry name" value="2Fe-2S_thioredx"/>
    <property type="match status" value="1"/>
</dbReference>
<sequence>MGKSKKPEKIIYLCDGKKCCKYNSEVKECFKDLVEEAGLKHQVAIQKMDCQGMCKQAPVICIHKKECVGNISKKDAKKLFEKHIA</sequence>
<dbReference type="Proteomes" id="UP000199580">
    <property type="component" value="Unassembled WGS sequence"/>
</dbReference>
<name>A0A1G8YYR0_9FLAO</name>
<dbReference type="Gene3D" id="3.40.30.10">
    <property type="entry name" value="Glutaredoxin"/>
    <property type="match status" value="1"/>
</dbReference>
<dbReference type="AlphaFoldDB" id="A0A1G8YYR0"/>
<evidence type="ECO:0000313" key="2">
    <source>
        <dbReference type="Proteomes" id="UP000199580"/>
    </source>
</evidence>
<keyword evidence="2" id="KW-1185">Reference proteome</keyword>
<dbReference type="RefSeq" id="WP_091395996.1">
    <property type="nucleotide sequence ID" value="NZ_BKAI01000006.1"/>
</dbReference>
<organism evidence="1 2">
    <name type="scientific">Flavobacterium noncentrifugens</name>
    <dbReference type="NCBI Taxonomy" id="1128970"/>
    <lineage>
        <taxon>Bacteria</taxon>
        <taxon>Pseudomonadati</taxon>
        <taxon>Bacteroidota</taxon>
        <taxon>Flavobacteriia</taxon>
        <taxon>Flavobacteriales</taxon>
        <taxon>Flavobacteriaceae</taxon>
        <taxon>Flavobacterium</taxon>
    </lineage>
</organism>
<dbReference type="InterPro" id="IPR036249">
    <property type="entry name" value="Thioredoxin-like_sf"/>
</dbReference>
<reference evidence="1 2" key="1">
    <citation type="submission" date="2016-10" db="EMBL/GenBank/DDBJ databases">
        <authorList>
            <person name="de Groot N.N."/>
        </authorList>
    </citation>
    <scope>NUCLEOTIDE SEQUENCE [LARGE SCALE GENOMIC DNA]</scope>
    <source>
        <strain evidence="1 2">CGMCC 1.10076</strain>
    </source>
</reference>
<protein>
    <submittedName>
        <fullName evidence="1">Thioredoxin-like [2Fe-2S] ferredoxin</fullName>
    </submittedName>
</protein>
<evidence type="ECO:0000313" key="1">
    <source>
        <dbReference type="EMBL" id="SDK08019.1"/>
    </source>
</evidence>
<gene>
    <name evidence="1" type="ORF">SAMN04487935_2533</name>
</gene>
<dbReference type="EMBL" id="FNEZ01000003">
    <property type="protein sequence ID" value="SDK08019.1"/>
    <property type="molecule type" value="Genomic_DNA"/>
</dbReference>
<proteinExistence type="predicted"/>
<accession>A0A1G8YYR0</accession>
<dbReference type="OrthoDB" id="99480at2"/>